<organism evidence="8 9">
    <name type="scientific">Plectosphaerella plurivora</name>
    <dbReference type="NCBI Taxonomy" id="936078"/>
    <lineage>
        <taxon>Eukaryota</taxon>
        <taxon>Fungi</taxon>
        <taxon>Dikarya</taxon>
        <taxon>Ascomycota</taxon>
        <taxon>Pezizomycotina</taxon>
        <taxon>Sordariomycetes</taxon>
        <taxon>Hypocreomycetidae</taxon>
        <taxon>Glomerellales</taxon>
        <taxon>Plectosphaerellaceae</taxon>
        <taxon>Plectosphaerella</taxon>
    </lineage>
</organism>
<evidence type="ECO:0000313" key="8">
    <source>
        <dbReference type="EMBL" id="KAH6696971.1"/>
    </source>
</evidence>
<evidence type="ECO:0000313" key="9">
    <source>
        <dbReference type="Proteomes" id="UP000770015"/>
    </source>
</evidence>
<dbReference type="GO" id="GO:0016070">
    <property type="term" value="P:RNA metabolic process"/>
    <property type="evidence" value="ECO:0007669"/>
    <property type="project" value="InterPro"/>
</dbReference>
<evidence type="ECO:0000256" key="2">
    <source>
        <dbReference type="ARBA" id="ARBA00004496"/>
    </source>
</evidence>
<dbReference type="InterPro" id="IPR002848">
    <property type="entry name" value="Translin_fam"/>
</dbReference>
<evidence type="ECO:0000256" key="3">
    <source>
        <dbReference type="ARBA" id="ARBA00005902"/>
    </source>
</evidence>
<protein>
    <submittedName>
        <fullName evidence="8">Translin</fullName>
    </submittedName>
</protein>
<dbReference type="CDD" id="cd14819">
    <property type="entry name" value="Translin"/>
    <property type="match status" value="1"/>
</dbReference>
<dbReference type="InterPro" id="IPR016069">
    <property type="entry name" value="Translin_C"/>
</dbReference>
<dbReference type="PANTHER" id="PTHR10741">
    <property type="entry name" value="TRANSLIN AND TRANSLIN ASSOCIATED PROTEIN X"/>
    <property type="match status" value="1"/>
</dbReference>
<dbReference type="InterPro" id="IPR016068">
    <property type="entry name" value="Translin_N"/>
</dbReference>
<comment type="similarity">
    <text evidence="3">Belongs to the translin family.</text>
</comment>
<comment type="caution">
    <text evidence="8">The sequence shown here is derived from an EMBL/GenBank/DDBJ whole genome shotgun (WGS) entry which is preliminary data.</text>
</comment>
<evidence type="ECO:0000256" key="1">
    <source>
        <dbReference type="ARBA" id="ARBA00004123"/>
    </source>
</evidence>
<accession>A0A9P8VLC5</accession>
<dbReference type="AlphaFoldDB" id="A0A9P8VLC5"/>
<evidence type="ECO:0000256" key="7">
    <source>
        <dbReference type="ARBA" id="ARBA00023242"/>
    </source>
</evidence>
<dbReference type="GO" id="GO:0003697">
    <property type="term" value="F:single-stranded DNA binding"/>
    <property type="evidence" value="ECO:0007669"/>
    <property type="project" value="InterPro"/>
</dbReference>
<gene>
    <name evidence="8" type="ORF">F5X68DRAFT_185978</name>
</gene>
<evidence type="ECO:0000256" key="6">
    <source>
        <dbReference type="ARBA" id="ARBA00023125"/>
    </source>
</evidence>
<dbReference type="GO" id="GO:0005737">
    <property type="term" value="C:cytoplasm"/>
    <property type="evidence" value="ECO:0007669"/>
    <property type="project" value="UniProtKB-SubCell"/>
</dbReference>
<keyword evidence="7" id="KW-0539">Nucleus</keyword>
<proteinExistence type="inferred from homology"/>
<dbReference type="InterPro" id="IPR033956">
    <property type="entry name" value="Translin"/>
</dbReference>
<dbReference type="FunFam" id="1.20.58.200:FF:000002">
    <property type="entry name" value="Putative translin"/>
    <property type="match status" value="1"/>
</dbReference>
<reference evidence="8" key="1">
    <citation type="journal article" date="2021" name="Nat. Commun.">
        <title>Genetic determinants of endophytism in the Arabidopsis root mycobiome.</title>
        <authorList>
            <person name="Mesny F."/>
            <person name="Miyauchi S."/>
            <person name="Thiergart T."/>
            <person name="Pickel B."/>
            <person name="Atanasova L."/>
            <person name="Karlsson M."/>
            <person name="Huettel B."/>
            <person name="Barry K.W."/>
            <person name="Haridas S."/>
            <person name="Chen C."/>
            <person name="Bauer D."/>
            <person name="Andreopoulos W."/>
            <person name="Pangilinan J."/>
            <person name="LaButti K."/>
            <person name="Riley R."/>
            <person name="Lipzen A."/>
            <person name="Clum A."/>
            <person name="Drula E."/>
            <person name="Henrissat B."/>
            <person name="Kohler A."/>
            <person name="Grigoriev I.V."/>
            <person name="Martin F.M."/>
            <person name="Hacquard S."/>
        </authorList>
    </citation>
    <scope>NUCLEOTIDE SEQUENCE</scope>
    <source>
        <strain evidence="8">MPI-SDFR-AT-0117</strain>
    </source>
</reference>
<sequence>MDNDTSMAEGAAATASSSTANRLLDPAIFDFLKSRIEEDQQVRDDLTQIVQKLERATSHAQGLLSRVHGTPRSQCLSSLSPPYCRPMLIFPDASFLAQVEASIRDQIEAIAELDAQASKQPYYKYNQKWARAIQNTIFTVVFCGWLGGLGTDSKPGELGRLVTIEEVGELLKVPVNLKDRDAFHITIEEYLFSLIDLTQELSRLATNAVTLGDPDLSLRIASFVKDIFTGFQVLNLKNDLLRKRVDSVKYHVQRVEDVVYDLSLRGMVNKPAAESTSS</sequence>
<dbReference type="GO" id="GO:0003723">
    <property type="term" value="F:RNA binding"/>
    <property type="evidence" value="ECO:0007669"/>
    <property type="project" value="UniProtKB-KW"/>
</dbReference>
<dbReference type="SUPFAM" id="SSF74784">
    <property type="entry name" value="Translin"/>
    <property type="match status" value="1"/>
</dbReference>
<dbReference type="Proteomes" id="UP000770015">
    <property type="component" value="Unassembled WGS sequence"/>
</dbReference>
<dbReference type="Gene3D" id="1.20.58.190">
    <property type="entry name" value="Translin, domain 1"/>
    <property type="match status" value="1"/>
</dbReference>
<comment type="subcellular location">
    <subcellularLocation>
        <location evidence="2">Cytoplasm</location>
    </subcellularLocation>
    <subcellularLocation>
        <location evidence="1">Nucleus</location>
    </subcellularLocation>
</comment>
<keyword evidence="4" id="KW-0963">Cytoplasm</keyword>
<dbReference type="Gene3D" id="1.20.58.200">
    <property type="entry name" value="Translin, domain 2"/>
    <property type="match status" value="1"/>
</dbReference>
<dbReference type="OrthoDB" id="829at2759"/>
<keyword evidence="9" id="KW-1185">Reference proteome</keyword>
<dbReference type="Pfam" id="PF01997">
    <property type="entry name" value="Translin"/>
    <property type="match status" value="1"/>
</dbReference>
<evidence type="ECO:0000256" key="5">
    <source>
        <dbReference type="ARBA" id="ARBA00022884"/>
    </source>
</evidence>
<name>A0A9P8VLC5_9PEZI</name>
<dbReference type="EMBL" id="JAGSXJ010000001">
    <property type="protein sequence ID" value="KAH6696971.1"/>
    <property type="molecule type" value="Genomic_DNA"/>
</dbReference>
<keyword evidence="6" id="KW-0238">DNA-binding</keyword>
<dbReference type="GO" id="GO:0005634">
    <property type="term" value="C:nucleus"/>
    <property type="evidence" value="ECO:0007669"/>
    <property type="project" value="UniProtKB-SubCell"/>
</dbReference>
<dbReference type="GO" id="GO:0043565">
    <property type="term" value="F:sequence-specific DNA binding"/>
    <property type="evidence" value="ECO:0007669"/>
    <property type="project" value="InterPro"/>
</dbReference>
<evidence type="ECO:0000256" key="4">
    <source>
        <dbReference type="ARBA" id="ARBA00022490"/>
    </source>
</evidence>
<keyword evidence="5" id="KW-0694">RNA-binding</keyword>
<dbReference type="InterPro" id="IPR036081">
    <property type="entry name" value="Translin_sf"/>
</dbReference>